<sequence length="28" mass="3425">MGGSSFPWILWSLFVFCEYKNFHVFRPE</sequence>
<accession>A0A2P2PC48</accession>
<organism evidence="1">
    <name type="scientific">Rhizophora mucronata</name>
    <name type="common">Asiatic mangrove</name>
    <dbReference type="NCBI Taxonomy" id="61149"/>
    <lineage>
        <taxon>Eukaryota</taxon>
        <taxon>Viridiplantae</taxon>
        <taxon>Streptophyta</taxon>
        <taxon>Embryophyta</taxon>
        <taxon>Tracheophyta</taxon>
        <taxon>Spermatophyta</taxon>
        <taxon>Magnoliopsida</taxon>
        <taxon>eudicotyledons</taxon>
        <taxon>Gunneridae</taxon>
        <taxon>Pentapetalae</taxon>
        <taxon>rosids</taxon>
        <taxon>fabids</taxon>
        <taxon>Malpighiales</taxon>
        <taxon>Rhizophoraceae</taxon>
        <taxon>Rhizophora</taxon>
    </lineage>
</organism>
<reference evidence="1" key="1">
    <citation type="submission" date="2018-02" db="EMBL/GenBank/DDBJ databases">
        <title>Rhizophora mucronata_Transcriptome.</title>
        <authorList>
            <person name="Meera S.P."/>
            <person name="Sreeshan A."/>
            <person name="Augustine A."/>
        </authorList>
    </citation>
    <scope>NUCLEOTIDE SEQUENCE</scope>
    <source>
        <tissue evidence="1">Leaf</tissue>
    </source>
</reference>
<name>A0A2P2PC48_RHIMU</name>
<dbReference type="EMBL" id="GGEC01071765">
    <property type="protein sequence ID" value="MBX52249.1"/>
    <property type="molecule type" value="Transcribed_RNA"/>
</dbReference>
<evidence type="ECO:0000313" key="1">
    <source>
        <dbReference type="EMBL" id="MBX52249.1"/>
    </source>
</evidence>
<protein>
    <submittedName>
        <fullName evidence="1">Uncharacterized protein</fullName>
    </submittedName>
</protein>
<dbReference type="AlphaFoldDB" id="A0A2P2PC48"/>
<proteinExistence type="predicted"/>